<dbReference type="Proteomes" id="UP000004849">
    <property type="component" value="Unassembled WGS sequence"/>
</dbReference>
<evidence type="ECO:0000313" key="1">
    <source>
        <dbReference type="EMBL" id="EEB26740.1"/>
    </source>
</evidence>
<dbReference type="AlphaFoldDB" id="B6VT72"/>
<protein>
    <submittedName>
        <fullName evidence="1">Uncharacterized protein</fullName>
    </submittedName>
</protein>
<evidence type="ECO:0000313" key="2">
    <source>
        <dbReference type="Proteomes" id="UP000004849"/>
    </source>
</evidence>
<name>B6VT72_9BACT</name>
<reference evidence="1 2" key="2">
    <citation type="submission" date="2008-10" db="EMBL/GenBank/DDBJ databases">
        <authorList>
            <person name="Fulton L."/>
            <person name="Clifton S."/>
            <person name="Fulton B."/>
            <person name="Xu J."/>
            <person name="Minx P."/>
            <person name="Pepin K.H."/>
            <person name="Johnson M."/>
            <person name="Thiruvilangam P."/>
            <person name="Bhonagiri V."/>
            <person name="Nash W.E."/>
            <person name="Mardis E.R."/>
            <person name="Wilson R.K."/>
        </authorList>
    </citation>
    <scope>NUCLEOTIDE SEQUENCE [LARGE SCALE GENOMIC DNA]</scope>
    <source>
        <strain evidence="1 2">DSM 17855</strain>
    </source>
</reference>
<accession>B6VT72</accession>
<organism evidence="1 2">
    <name type="scientific">Phocaeicola dorei DSM 17855</name>
    <dbReference type="NCBI Taxonomy" id="483217"/>
    <lineage>
        <taxon>Bacteria</taxon>
        <taxon>Pseudomonadati</taxon>
        <taxon>Bacteroidota</taxon>
        <taxon>Bacteroidia</taxon>
        <taxon>Bacteroidales</taxon>
        <taxon>Bacteroidaceae</taxon>
        <taxon>Phocaeicola</taxon>
    </lineage>
</organism>
<dbReference type="EMBL" id="ABWZ01000013">
    <property type="protein sequence ID" value="EEB26740.1"/>
    <property type="molecule type" value="Genomic_DNA"/>
</dbReference>
<gene>
    <name evidence="1" type="ORF">BACDOR_00426</name>
</gene>
<proteinExistence type="predicted"/>
<dbReference type="HOGENOM" id="CLU_3076642_0_0_10"/>
<sequence>MLTKKIKTRVKKVLLFIIVSVSLMDKNIFLSAKLETEMSFQPSCKVGLIPTY</sequence>
<reference evidence="1 2" key="1">
    <citation type="submission" date="2008-10" db="EMBL/GenBank/DDBJ databases">
        <title>Draft genome sequence of Bacteroides dorei (DSM 17855).</title>
        <authorList>
            <person name="Sudarsanam P."/>
            <person name="Ley R."/>
            <person name="Guruge J."/>
            <person name="Turnbaugh P.J."/>
            <person name="Mahowald M."/>
            <person name="Liep D."/>
            <person name="Gordon J."/>
        </authorList>
    </citation>
    <scope>NUCLEOTIDE SEQUENCE [LARGE SCALE GENOMIC DNA]</scope>
    <source>
        <strain evidence="1 2">DSM 17855</strain>
    </source>
</reference>